<evidence type="ECO:0000313" key="7">
    <source>
        <dbReference type="Proteomes" id="UP001049176"/>
    </source>
</evidence>
<dbReference type="Proteomes" id="UP001049176">
    <property type="component" value="Chromosome 2"/>
</dbReference>
<dbReference type="InterPro" id="IPR016461">
    <property type="entry name" value="COMT-like"/>
</dbReference>
<evidence type="ECO:0000256" key="1">
    <source>
        <dbReference type="ARBA" id="ARBA00022603"/>
    </source>
</evidence>
<dbReference type="PANTHER" id="PTHR43712:SF2">
    <property type="entry name" value="O-METHYLTRANSFERASE CICE"/>
    <property type="match status" value="1"/>
</dbReference>
<protein>
    <recommendedName>
        <fullName evidence="8">O-methyltransferase domain-containing protein</fullName>
    </recommendedName>
</protein>
<dbReference type="InterPro" id="IPR036388">
    <property type="entry name" value="WH-like_DNA-bd_sf"/>
</dbReference>
<dbReference type="Pfam" id="PF08100">
    <property type="entry name" value="Dimerisation"/>
    <property type="match status" value="1"/>
</dbReference>
<gene>
    <name evidence="6" type="ORF">E1B28_003813</name>
</gene>
<evidence type="ECO:0008006" key="8">
    <source>
        <dbReference type="Google" id="ProtNLM"/>
    </source>
</evidence>
<evidence type="ECO:0000259" key="5">
    <source>
        <dbReference type="Pfam" id="PF08100"/>
    </source>
</evidence>
<dbReference type="RefSeq" id="XP_043012839.1">
    <property type="nucleotide sequence ID" value="XM_043148247.1"/>
</dbReference>
<dbReference type="GO" id="GO:0046983">
    <property type="term" value="F:protein dimerization activity"/>
    <property type="evidence" value="ECO:0007669"/>
    <property type="project" value="InterPro"/>
</dbReference>
<dbReference type="PROSITE" id="PS51683">
    <property type="entry name" value="SAM_OMT_II"/>
    <property type="match status" value="1"/>
</dbReference>
<evidence type="ECO:0000256" key="2">
    <source>
        <dbReference type="ARBA" id="ARBA00022679"/>
    </source>
</evidence>
<organism evidence="6 7">
    <name type="scientific">Marasmius oreades</name>
    <name type="common">fairy-ring Marasmius</name>
    <dbReference type="NCBI Taxonomy" id="181124"/>
    <lineage>
        <taxon>Eukaryota</taxon>
        <taxon>Fungi</taxon>
        <taxon>Dikarya</taxon>
        <taxon>Basidiomycota</taxon>
        <taxon>Agaricomycotina</taxon>
        <taxon>Agaricomycetes</taxon>
        <taxon>Agaricomycetidae</taxon>
        <taxon>Agaricales</taxon>
        <taxon>Marasmiineae</taxon>
        <taxon>Marasmiaceae</taxon>
        <taxon>Marasmius</taxon>
    </lineage>
</organism>
<name>A0A9P7UXA5_9AGAR</name>
<comment type="caution">
    <text evidence="6">The sequence shown here is derived from an EMBL/GenBank/DDBJ whole genome shotgun (WGS) entry which is preliminary data.</text>
</comment>
<dbReference type="SUPFAM" id="SSF53335">
    <property type="entry name" value="S-adenosyl-L-methionine-dependent methyltransferases"/>
    <property type="match status" value="1"/>
</dbReference>
<dbReference type="InterPro" id="IPR029063">
    <property type="entry name" value="SAM-dependent_MTases_sf"/>
</dbReference>
<keyword evidence="3" id="KW-0949">S-adenosyl-L-methionine</keyword>
<dbReference type="GO" id="GO:0032259">
    <property type="term" value="P:methylation"/>
    <property type="evidence" value="ECO:0007669"/>
    <property type="project" value="UniProtKB-KW"/>
</dbReference>
<dbReference type="Gene3D" id="3.40.50.150">
    <property type="entry name" value="Vaccinia Virus protein VP39"/>
    <property type="match status" value="1"/>
</dbReference>
<dbReference type="GO" id="GO:0008171">
    <property type="term" value="F:O-methyltransferase activity"/>
    <property type="evidence" value="ECO:0007669"/>
    <property type="project" value="InterPro"/>
</dbReference>
<dbReference type="InterPro" id="IPR012967">
    <property type="entry name" value="COMT_dimerisation"/>
</dbReference>
<accession>A0A9P7UXA5</accession>
<keyword evidence="7" id="KW-1185">Reference proteome</keyword>
<reference evidence="6" key="1">
    <citation type="journal article" date="2021" name="Genome Biol. Evol.">
        <title>The assembled and annotated genome of the fairy-ring fungus Marasmius oreades.</title>
        <authorList>
            <person name="Hiltunen M."/>
            <person name="Ament-Velasquez S.L."/>
            <person name="Johannesson H."/>
        </authorList>
    </citation>
    <scope>NUCLEOTIDE SEQUENCE</scope>
    <source>
        <strain evidence="6">03SP1</strain>
    </source>
</reference>
<dbReference type="Pfam" id="PF00891">
    <property type="entry name" value="Methyltransf_2"/>
    <property type="match status" value="1"/>
</dbReference>
<dbReference type="OrthoDB" id="1606438at2759"/>
<feature type="domain" description="O-methyltransferase C-terminal" evidence="4">
    <location>
        <begin position="225"/>
        <end position="375"/>
    </location>
</feature>
<dbReference type="KEGG" id="more:E1B28_003813"/>
<dbReference type="AlphaFoldDB" id="A0A9P7UXA5"/>
<dbReference type="Gene3D" id="1.10.10.10">
    <property type="entry name" value="Winged helix-like DNA-binding domain superfamily/Winged helix DNA-binding domain"/>
    <property type="match status" value="1"/>
</dbReference>
<keyword evidence="1" id="KW-0489">Methyltransferase</keyword>
<keyword evidence="2" id="KW-0808">Transferase</keyword>
<proteinExistence type="predicted"/>
<evidence type="ECO:0000259" key="4">
    <source>
        <dbReference type="Pfam" id="PF00891"/>
    </source>
</evidence>
<sequence length="465" mass="51388">MTIPTLTGDPDIDSLLGLIHSATRIAVAEYRKSGYGVPSPNDSNPHPLDTASDVLALKKAVRVLEGACERICTTLAQPMHTVANRSMAYEAPCLRLAAEQGVADILEGYPQGLHIDRIAAKTKLDASKLRQVLRLLATRGCFKEVDENVFANNRLSCTLLSSNPVSATVLLTTGECLRAVNALPEALVDPDYAYSGAVNKTAFTYSVRGDMENAALFDWYKANRFDRAMMGWSMITGSIAMVNNFPWEKMAPGTTLCDIGSGVGTIPLSIAKAHAHVRITLQDLPEPLEQAKYVWSREFPGGLDNERVQFVPLDFLKGMPVVGQDIYYMKHVLHDWPDSEAITIIDHIASAMTLQSRLLIHDFVLKHMHSESKHPESSHIRIERAPYPLLPNYGTGNIRNYTQDVNMLAVFNSRERTCEEYSALGAAAGLELVKVWDFAETYMLEFRLNAKVIASAVVPRSNVRI</sequence>
<evidence type="ECO:0000313" key="6">
    <source>
        <dbReference type="EMBL" id="KAG7096369.1"/>
    </source>
</evidence>
<feature type="domain" description="O-methyltransferase dimerisation" evidence="5">
    <location>
        <begin position="93"/>
        <end position="162"/>
    </location>
</feature>
<dbReference type="EMBL" id="CM032182">
    <property type="protein sequence ID" value="KAG7096369.1"/>
    <property type="molecule type" value="Genomic_DNA"/>
</dbReference>
<dbReference type="SUPFAM" id="SSF46785">
    <property type="entry name" value="Winged helix' DNA-binding domain"/>
    <property type="match status" value="1"/>
</dbReference>
<evidence type="ECO:0000256" key="3">
    <source>
        <dbReference type="ARBA" id="ARBA00022691"/>
    </source>
</evidence>
<dbReference type="GeneID" id="66072889"/>
<dbReference type="PANTHER" id="PTHR43712">
    <property type="entry name" value="PUTATIVE (AFU_ORTHOLOGUE AFUA_4G14580)-RELATED"/>
    <property type="match status" value="1"/>
</dbReference>
<dbReference type="InterPro" id="IPR001077">
    <property type="entry name" value="COMT_C"/>
</dbReference>
<dbReference type="InterPro" id="IPR036390">
    <property type="entry name" value="WH_DNA-bd_sf"/>
</dbReference>